<proteinExistence type="predicted"/>
<accession>A0A1F6NFN1</accession>
<protein>
    <submittedName>
        <fullName evidence="1">Uncharacterized protein</fullName>
    </submittedName>
</protein>
<sequence>MEEKSKSPSQLFEKLRLMKKCPFCEHNYDAKKVVVLEEQEENRLVHVTCSECNSSILHIVVVTQIGLNTMGIITDLTAEEVLRLRRGPGVTEETLLDFHKFISNTNNSFSKLILDYI</sequence>
<dbReference type="EMBL" id="MFQS01000037">
    <property type="protein sequence ID" value="OGH82588.1"/>
    <property type="molecule type" value="Genomic_DNA"/>
</dbReference>
<gene>
    <name evidence="1" type="ORF">A2373_03770</name>
</gene>
<comment type="caution">
    <text evidence="1">The sequence shown here is derived from an EMBL/GenBank/DDBJ whole genome shotgun (WGS) entry which is preliminary data.</text>
</comment>
<reference evidence="1 2" key="1">
    <citation type="journal article" date="2016" name="Nat. Commun.">
        <title>Thousands of microbial genomes shed light on interconnected biogeochemical processes in an aquifer system.</title>
        <authorList>
            <person name="Anantharaman K."/>
            <person name="Brown C.T."/>
            <person name="Hug L.A."/>
            <person name="Sharon I."/>
            <person name="Castelle C.J."/>
            <person name="Probst A.J."/>
            <person name="Thomas B.C."/>
            <person name="Singh A."/>
            <person name="Wilkins M.J."/>
            <person name="Karaoz U."/>
            <person name="Brodie E.L."/>
            <person name="Williams K.H."/>
            <person name="Hubbard S.S."/>
            <person name="Banfield J.F."/>
        </authorList>
    </citation>
    <scope>NUCLEOTIDE SEQUENCE [LARGE SCALE GENOMIC DNA]</scope>
</reference>
<organism evidence="1 2">
    <name type="scientific">Candidatus Magasanikbacteria bacterium RIFOXYB1_FULL_40_15</name>
    <dbReference type="NCBI Taxonomy" id="1798697"/>
    <lineage>
        <taxon>Bacteria</taxon>
        <taxon>Candidatus Magasanikiibacteriota</taxon>
    </lineage>
</organism>
<evidence type="ECO:0000313" key="1">
    <source>
        <dbReference type="EMBL" id="OGH82588.1"/>
    </source>
</evidence>
<dbReference type="Proteomes" id="UP000176300">
    <property type="component" value="Unassembled WGS sequence"/>
</dbReference>
<dbReference type="STRING" id="1798697.A2373_03770"/>
<dbReference type="AlphaFoldDB" id="A0A1F6NFN1"/>
<name>A0A1F6NFN1_9BACT</name>
<evidence type="ECO:0000313" key="2">
    <source>
        <dbReference type="Proteomes" id="UP000176300"/>
    </source>
</evidence>